<sequence length="307" mass="34791">MAFSVSNARYPYDLESFYATNPNLIPDAFDSVEGARAPLMDHVRWFWVHEQGVFEAAFRTGFPYGSLETERQRVCDHLLRWATRFEKVVEKDANASPILIRTLRVWHQIVSIQGAAHWYGPETRFDVFIPEYERIVTWSEEIIEMLSQTQDRGNFSFDLGTTICLFEAVQRCRDPHIRRRALEALRRGPQQEGTWGCLGAAATAEQWMLYEEAGLGTVEKASDVPDWRRIVNLDASVNAELGMAEVLFHVTPSQGHEDELTMGFLGATTLEGEEASMDAAIKPFSMGIGHTISFRASFDDRLGSTFV</sequence>
<proteinExistence type="predicted"/>
<evidence type="ECO:0000256" key="1">
    <source>
        <dbReference type="ARBA" id="ARBA00022723"/>
    </source>
</evidence>
<keyword evidence="4" id="KW-0238">DNA-binding</keyword>
<evidence type="ECO:0000256" key="3">
    <source>
        <dbReference type="ARBA" id="ARBA00023015"/>
    </source>
</evidence>
<evidence type="ECO:0000313" key="7">
    <source>
        <dbReference type="EMBL" id="KAL1591175.1"/>
    </source>
</evidence>
<keyword evidence="2" id="KW-0862">Zinc</keyword>
<evidence type="ECO:0000256" key="2">
    <source>
        <dbReference type="ARBA" id="ARBA00022833"/>
    </source>
</evidence>
<accession>A0AB34L8V6</accession>
<dbReference type="PANTHER" id="PTHR36206">
    <property type="entry name" value="ASPERCRYPTIN BIOSYNTHESIS CLUSTER-SPECIFIC TRANSCRIPTION REGULATOR ATNN-RELATED"/>
    <property type="match status" value="1"/>
</dbReference>
<dbReference type="GO" id="GO:0046872">
    <property type="term" value="F:metal ion binding"/>
    <property type="evidence" value="ECO:0007669"/>
    <property type="project" value="UniProtKB-KW"/>
</dbReference>
<dbReference type="PANTHER" id="PTHR36206:SF12">
    <property type="entry name" value="ASPERCRYPTIN BIOSYNTHESIS CLUSTER-SPECIFIC TRANSCRIPTION REGULATOR ATNN-RELATED"/>
    <property type="match status" value="1"/>
</dbReference>
<keyword evidence="5" id="KW-0804">Transcription</keyword>
<keyword evidence="6" id="KW-0539">Nucleus</keyword>
<protein>
    <submittedName>
        <fullName evidence="7">Uncharacterized protein</fullName>
    </submittedName>
</protein>
<dbReference type="GeneID" id="96001547"/>
<dbReference type="InterPro" id="IPR052360">
    <property type="entry name" value="Transcr_Regulatory_Proteins"/>
</dbReference>
<evidence type="ECO:0000256" key="4">
    <source>
        <dbReference type="ARBA" id="ARBA00023125"/>
    </source>
</evidence>
<name>A0AB34L8V6_9PEZI</name>
<dbReference type="RefSeq" id="XP_069234280.1">
    <property type="nucleotide sequence ID" value="XM_069368709.1"/>
</dbReference>
<dbReference type="AlphaFoldDB" id="A0AB34L8V6"/>
<keyword evidence="3" id="KW-0805">Transcription regulation</keyword>
<reference evidence="7 8" key="1">
    <citation type="journal article" date="2020" name="Microbiol. Resour. Announc.">
        <title>Draft Genome Sequence of a Cladosporium Species Isolated from the Mesophotic Ascidian Didemnum maculosum.</title>
        <authorList>
            <person name="Gioti A."/>
            <person name="Siaperas R."/>
            <person name="Nikolaivits E."/>
            <person name="Le Goff G."/>
            <person name="Ouazzani J."/>
            <person name="Kotoulas G."/>
            <person name="Topakas E."/>
        </authorList>
    </citation>
    <scope>NUCLEOTIDE SEQUENCE [LARGE SCALE GENOMIC DNA]</scope>
    <source>
        <strain evidence="7 8">TM138-S3</strain>
    </source>
</reference>
<dbReference type="GO" id="GO:0003677">
    <property type="term" value="F:DNA binding"/>
    <property type="evidence" value="ECO:0007669"/>
    <property type="project" value="UniProtKB-KW"/>
</dbReference>
<evidence type="ECO:0000313" key="8">
    <source>
        <dbReference type="Proteomes" id="UP000803884"/>
    </source>
</evidence>
<comment type="caution">
    <text evidence="7">The sequence shown here is derived from an EMBL/GenBank/DDBJ whole genome shotgun (WGS) entry which is preliminary data.</text>
</comment>
<dbReference type="Proteomes" id="UP000803884">
    <property type="component" value="Unassembled WGS sequence"/>
</dbReference>
<dbReference type="EMBL" id="JAAQHG020000001">
    <property type="protein sequence ID" value="KAL1591175.1"/>
    <property type="molecule type" value="Genomic_DNA"/>
</dbReference>
<organism evidence="7 8">
    <name type="scientific">Cladosporium halotolerans</name>
    <dbReference type="NCBI Taxonomy" id="1052096"/>
    <lineage>
        <taxon>Eukaryota</taxon>
        <taxon>Fungi</taxon>
        <taxon>Dikarya</taxon>
        <taxon>Ascomycota</taxon>
        <taxon>Pezizomycotina</taxon>
        <taxon>Dothideomycetes</taxon>
        <taxon>Dothideomycetidae</taxon>
        <taxon>Cladosporiales</taxon>
        <taxon>Cladosporiaceae</taxon>
        <taxon>Cladosporium</taxon>
    </lineage>
</organism>
<keyword evidence="1" id="KW-0479">Metal-binding</keyword>
<evidence type="ECO:0000256" key="5">
    <source>
        <dbReference type="ARBA" id="ARBA00023163"/>
    </source>
</evidence>
<gene>
    <name evidence="7" type="ORF">WHR41_00103</name>
</gene>
<keyword evidence="8" id="KW-1185">Reference proteome</keyword>
<evidence type="ECO:0000256" key="6">
    <source>
        <dbReference type="ARBA" id="ARBA00023242"/>
    </source>
</evidence>